<evidence type="ECO:0000313" key="2">
    <source>
        <dbReference type="EMBL" id="KAK9823636.1"/>
    </source>
</evidence>
<feature type="compositionally biased region" description="Polar residues" evidence="1">
    <location>
        <begin position="1"/>
        <end position="16"/>
    </location>
</feature>
<feature type="region of interest" description="Disordered" evidence="1">
    <location>
        <begin position="441"/>
        <end position="465"/>
    </location>
</feature>
<evidence type="ECO:0008006" key="4">
    <source>
        <dbReference type="Google" id="ProtNLM"/>
    </source>
</evidence>
<dbReference type="InterPro" id="IPR010736">
    <property type="entry name" value="SHIPPO-rpt"/>
</dbReference>
<evidence type="ECO:0000313" key="3">
    <source>
        <dbReference type="Proteomes" id="UP001489004"/>
    </source>
</evidence>
<name>A0AAW1QQ73_9CHLO</name>
<dbReference type="EMBL" id="JALJOR010000002">
    <property type="protein sequence ID" value="KAK9823636.1"/>
    <property type="molecule type" value="Genomic_DNA"/>
</dbReference>
<feature type="region of interest" description="Disordered" evidence="1">
    <location>
        <begin position="133"/>
        <end position="185"/>
    </location>
</feature>
<reference evidence="2 3" key="1">
    <citation type="journal article" date="2024" name="Nat. Commun.">
        <title>Phylogenomics reveals the evolutionary origins of lichenization in chlorophyte algae.</title>
        <authorList>
            <person name="Puginier C."/>
            <person name="Libourel C."/>
            <person name="Otte J."/>
            <person name="Skaloud P."/>
            <person name="Haon M."/>
            <person name="Grisel S."/>
            <person name="Petersen M."/>
            <person name="Berrin J.G."/>
            <person name="Delaux P.M."/>
            <person name="Dal Grande F."/>
            <person name="Keller J."/>
        </authorList>
    </citation>
    <scope>NUCLEOTIDE SEQUENCE [LARGE SCALE GENOMIC DNA]</scope>
    <source>
        <strain evidence="2 3">SAG 2043</strain>
    </source>
</reference>
<sequence>MCQGEPSTRVPTSVTSRAGALLDEDGKALHGVPGPGSYPQPSSFSRHSERRGERDAGEQIFHTPPAYSISGRWHAPEKVHLSSEMDKFQGTGVSPGPAYDVEAGYKLLERGQATTGFGTANREGEQLRYVSRAHVGNRQGADSPGPAAYRRAAESTLSPSPACVFGTGHATDENRPGMTSPGPVYRVSATVGPAAAKEPAYRRAPEYSFAPLGERRRGLRRRKSEANKLYISAEHANTEPNLFDAKYMPGPGAYQVKDPRLSKFKADPAFKFPQSRRMNVVGANKELVTLEHALSVPDPDALQGSFATFTSTLRSHGAKFGPPPRQVALLPHALSTVPLTVATDPNLMPDDRSQSDGSSFTADLEELRYSPGPGAYDVYSAFAKEARQKKSPTIKFGTSTRECNSPLKTNQRSDSPGPGSYNAQDCAVNRKTASPAFSIAPNLRTDFTSSPHKDEPGPGEYPALDWQQMSRWDSRRQAAPRCTFAAAALSRDSYIPRSPAGDGGASRDASPSPAQDAHKEAAAKPSRGVSFGMRPTRRAHDAPYSGCFPSGGQGKGLSGRDSPGPQYDVRERDRKGAASPSLRSRGPSWGPSPERGGQRSTASAGRMMRGEGTLAFHPKVDLNEDLPGPGSHDPLPGIQQLSNHKKSGAFSFGTSQRPPLATVRF</sequence>
<gene>
    <name evidence="2" type="ORF">WJX72_004375</name>
</gene>
<evidence type="ECO:0000256" key="1">
    <source>
        <dbReference type="SAM" id="MobiDB-lite"/>
    </source>
</evidence>
<feature type="region of interest" description="Disordered" evidence="1">
    <location>
        <begin position="396"/>
        <end position="425"/>
    </location>
</feature>
<dbReference type="AlphaFoldDB" id="A0AAW1QQ73"/>
<accession>A0AAW1QQ73</accession>
<feature type="region of interest" description="Disordered" evidence="1">
    <location>
        <begin position="1"/>
        <end position="69"/>
    </location>
</feature>
<dbReference type="PANTHER" id="PTHR21580">
    <property type="entry name" value="SHIPPO-1-RELATED"/>
    <property type="match status" value="1"/>
</dbReference>
<dbReference type="Proteomes" id="UP001489004">
    <property type="component" value="Unassembled WGS sequence"/>
</dbReference>
<organism evidence="2 3">
    <name type="scientific">[Myrmecia] bisecta</name>
    <dbReference type="NCBI Taxonomy" id="41462"/>
    <lineage>
        <taxon>Eukaryota</taxon>
        <taxon>Viridiplantae</taxon>
        <taxon>Chlorophyta</taxon>
        <taxon>core chlorophytes</taxon>
        <taxon>Trebouxiophyceae</taxon>
        <taxon>Trebouxiales</taxon>
        <taxon>Trebouxiaceae</taxon>
        <taxon>Myrmecia</taxon>
    </lineage>
</organism>
<protein>
    <recommendedName>
        <fullName evidence="4">Sperm-tail PG-rich repeat-containing protein 2</fullName>
    </recommendedName>
</protein>
<keyword evidence="3" id="KW-1185">Reference proteome</keyword>
<feature type="compositionally biased region" description="Basic and acidic residues" evidence="1">
    <location>
        <begin position="46"/>
        <end position="57"/>
    </location>
</feature>
<feature type="region of interest" description="Disordered" evidence="1">
    <location>
        <begin position="494"/>
        <end position="665"/>
    </location>
</feature>
<dbReference type="Pfam" id="PF07004">
    <property type="entry name" value="SHIPPO-rpt"/>
    <property type="match status" value="4"/>
</dbReference>
<comment type="caution">
    <text evidence="2">The sequence shown here is derived from an EMBL/GenBank/DDBJ whole genome shotgun (WGS) entry which is preliminary data.</text>
</comment>
<feature type="compositionally biased region" description="Polar residues" evidence="1">
    <location>
        <begin position="396"/>
        <end position="414"/>
    </location>
</feature>
<dbReference type="InterPro" id="IPR051291">
    <property type="entry name" value="CIMAP"/>
</dbReference>
<dbReference type="PANTHER" id="PTHR21580:SF28">
    <property type="entry name" value="BOREALIN N-TERMINAL DOMAIN-CONTAINING PROTEIN-RELATED"/>
    <property type="match status" value="1"/>
</dbReference>
<proteinExistence type="predicted"/>